<dbReference type="EMBL" id="BDQM01000006">
    <property type="protein sequence ID" value="GAW95491.1"/>
    <property type="molecule type" value="Genomic_DNA"/>
</dbReference>
<evidence type="ECO:0000313" key="2">
    <source>
        <dbReference type="Proteomes" id="UP000197068"/>
    </source>
</evidence>
<accession>A0ABQ0MSY8</accession>
<evidence type="ECO:0000313" key="1">
    <source>
        <dbReference type="EMBL" id="GAW95491.1"/>
    </source>
</evidence>
<gene>
    <name evidence="1" type="ORF">MTCD1_01093</name>
</gene>
<dbReference type="RefSeq" id="WP_057183525.1">
    <property type="nucleotide sequence ID" value="NZ_BDQM01000006.1"/>
</dbReference>
<reference evidence="1 2" key="1">
    <citation type="submission" date="2017-06" db="EMBL/GenBank/DDBJ databases">
        <title>Whole Genome Sequences of Colwellia marinimaniae MTCD1.</title>
        <authorList>
            <person name="Kusumoto H."/>
            <person name="Inoue M."/>
            <person name="Tanikawa K."/>
            <person name="Maeji H."/>
            <person name="Cameron J.H."/>
            <person name="Bartlett D.H."/>
        </authorList>
    </citation>
    <scope>NUCLEOTIDE SEQUENCE [LARGE SCALE GENOMIC DNA]</scope>
    <source>
        <strain evidence="1 2">MTCD1</strain>
    </source>
</reference>
<proteinExistence type="predicted"/>
<comment type="caution">
    <text evidence="1">The sequence shown here is derived from an EMBL/GenBank/DDBJ whole genome shotgun (WGS) entry which is preliminary data.</text>
</comment>
<name>A0ABQ0MSY8_9GAMM</name>
<sequence>MLAIKGHKPIYKTAEAENTNKIIGYIVAAEQINKNIQIAACIQSGGSTGAAGLFSSQYNG</sequence>
<dbReference type="Proteomes" id="UP000197068">
    <property type="component" value="Unassembled WGS sequence"/>
</dbReference>
<keyword evidence="2" id="KW-1185">Reference proteome</keyword>
<protein>
    <submittedName>
        <fullName evidence="1">Uncharacterized protein</fullName>
    </submittedName>
</protein>
<organism evidence="1 2">
    <name type="scientific">Colwellia marinimaniae</name>
    <dbReference type="NCBI Taxonomy" id="1513592"/>
    <lineage>
        <taxon>Bacteria</taxon>
        <taxon>Pseudomonadati</taxon>
        <taxon>Pseudomonadota</taxon>
        <taxon>Gammaproteobacteria</taxon>
        <taxon>Alteromonadales</taxon>
        <taxon>Colwelliaceae</taxon>
        <taxon>Colwellia</taxon>
    </lineage>
</organism>